<feature type="compositionally biased region" description="Pro residues" evidence="1">
    <location>
        <begin position="307"/>
        <end position="320"/>
    </location>
</feature>
<feature type="region of interest" description="Disordered" evidence="1">
    <location>
        <begin position="242"/>
        <end position="347"/>
    </location>
</feature>
<keyword evidence="3" id="KW-1185">Reference proteome</keyword>
<evidence type="ECO:0000313" key="2">
    <source>
        <dbReference type="EMBL" id="ETW80491.1"/>
    </source>
</evidence>
<feature type="compositionally biased region" description="Basic and acidic residues" evidence="1">
    <location>
        <begin position="174"/>
        <end position="190"/>
    </location>
</feature>
<dbReference type="InParanoid" id="W4K607"/>
<accession>W4K607</accession>
<proteinExistence type="predicted"/>
<feature type="compositionally biased region" description="Pro residues" evidence="1">
    <location>
        <begin position="96"/>
        <end position="109"/>
    </location>
</feature>
<dbReference type="RefSeq" id="XP_009547231.1">
    <property type="nucleotide sequence ID" value="XM_009548936.1"/>
</dbReference>
<protein>
    <submittedName>
        <fullName evidence="2">Uncharacterized protein</fullName>
    </submittedName>
</protein>
<feature type="region of interest" description="Disordered" evidence="1">
    <location>
        <begin position="133"/>
        <end position="197"/>
    </location>
</feature>
<feature type="compositionally biased region" description="Polar residues" evidence="1">
    <location>
        <begin position="133"/>
        <end position="151"/>
    </location>
</feature>
<feature type="compositionally biased region" description="Basic and acidic residues" evidence="1">
    <location>
        <begin position="156"/>
        <end position="166"/>
    </location>
</feature>
<name>W4K607_HETIT</name>
<evidence type="ECO:0000313" key="3">
    <source>
        <dbReference type="Proteomes" id="UP000030671"/>
    </source>
</evidence>
<feature type="compositionally biased region" description="Low complexity" evidence="1">
    <location>
        <begin position="13"/>
        <end position="23"/>
    </location>
</feature>
<feature type="compositionally biased region" description="Low complexity" evidence="1">
    <location>
        <begin position="110"/>
        <end position="121"/>
    </location>
</feature>
<dbReference type="Proteomes" id="UP000030671">
    <property type="component" value="Unassembled WGS sequence"/>
</dbReference>
<feature type="region of interest" description="Disordered" evidence="1">
    <location>
        <begin position="1"/>
        <end position="42"/>
    </location>
</feature>
<reference evidence="2 3" key="1">
    <citation type="journal article" date="2012" name="New Phytol.">
        <title>Insight into trade-off between wood decay and parasitism from the genome of a fungal forest pathogen.</title>
        <authorList>
            <person name="Olson A."/>
            <person name="Aerts A."/>
            <person name="Asiegbu F."/>
            <person name="Belbahri L."/>
            <person name="Bouzid O."/>
            <person name="Broberg A."/>
            <person name="Canback B."/>
            <person name="Coutinho P.M."/>
            <person name="Cullen D."/>
            <person name="Dalman K."/>
            <person name="Deflorio G."/>
            <person name="van Diepen L.T."/>
            <person name="Dunand C."/>
            <person name="Duplessis S."/>
            <person name="Durling M."/>
            <person name="Gonthier P."/>
            <person name="Grimwood J."/>
            <person name="Fossdal C.G."/>
            <person name="Hansson D."/>
            <person name="Henrissat B."/>
            <person name="Hietala A."/>
            <person name="Himmelstrand K."/>
            <person name="Hoffmeister D."/>
            <person name="Hogberg N."/>
            <person name="James T.Y."/>
            <person name="Karlsson M."/>
            <person name="Kohler A."/>
            <person name="Kues U."/>
            <person name="Lee Y.H."/>
            <person name="Lin Y.C."/>
            <person name="Lind M."/>
            <person name="Lindquist E."/>
            <person name="Lombard V."/>
            <person name="Lucas S."/>
            <person name="Lunden K."/>
            <person name="Morin E."/>
            <person name="Murat C."/>
            <person name="Park J."/>
            <person name="Raffaello T."/>
            <person name="Rouze P."/>
            <person name="Salamov A."/>
            <person name="Schmutz J."/>
            <person name="Solheim H."/>
            <person name="Stahlberg J."/>
            <person name="Velez H."/>
            <person name="de Vries R.P."/>
            <person name="Wiebenga A."/>
            <person name="Woodward S."/>
            <person name="Yakovlev I."/>
            <person name="Garbelotto M."/>
            <person name="Martin F."/>
            <person name="Grigoriev I.V."/>
            <person name="Stenlid J."/>
        </authorList>
    </citation>
    <scope>NUCLEOTIDE SEQUENCE [LARGE SCALE GENOMIC DNA]</scope>
    <source>
        <strain evidence="2 3">TC 32-1</strain>
    </source>
</reference>
<sequence length="347" mass="37792">MRTWRRRGERVRGTGARSGSASRRLSKRAEGVDGGGRRRRAAGERVRGCLMATSAICCTARHLTLLRDSRLSPVDPLKTVSIPASPSARPIGCLPRPIPIPSPPPPGLPPSIHHAASPSPATCATLRARSQLPSYRNTSHTSPSLSPNSFSALDYPRPRLPRDSLARRPPSRLASHDRPGAAPSRRHESEPISSPLRWSRSARALRVAPAPPLSNHHQCIVASSSRSRHRLLPASIARFAFHNCRNPPLPSGPLISRTPRTPRPPPPPRARTLPYALAPPHRAHRAHNPRPNPPTADQTRPRRPRPRPSASPRPRPPVPAPLQHHSPVTRPASSPHSSPPARHPHTS</sequence>
<dbReference type="GeneID" id="20670721"/>
<feature type="compositionally biased region" description="Low complexity" evidence="1">
    <location>
        <begin position="270"/>
        <end position="280"/>
    </location>
</feature>
<dbReference type="AlphaFoldDB" id="W4K607"/>
<dbReference type="HOGENOM" id="CLU_799400_0_0_1"/>
<feature type="region of interest" description="Disordered" evidence="1">
    <location>
        <begin position="83"/>
        <end position="121"/>
    </location>
</feature>
<organism evidence="2 3">
    <name type="scientific">Heterobasidion irregulare (strain TC 32-1)</name>
    <dbReference type="NCBI Taxonomy" id="747525"/>
    <lineage>
        <taxon>Eukaryota</taxon>
        <taxon>Fungi</taxon>
        <taxon>Dikarya</taxon>
        <taxon>Basidiomycota</taxon>
        <taxon>Agaricomycotina</taxon>
        <taxon>Agaricomycetes</taxon>
        <taxon>Russulales</taxon>
        <taxon>Bondarzewiaceae</taxon>
        <taxon>Heterobasidion</taxon>
        <taxon>Heterobasidion annosum species complex</taxon>
    </lineage>
</organism>
<evidence type="ECO:0000256" key="1">
    <source>
        <dbReference type="SAM" id="MobiDB-lite"/>
    </source>
</evidence>
<feature type="compositionally biased region" description="Low complexity" evidence="1">
    <location>
        <begin position="329"/>
        <end position="340"/>
    </location>
</feature>
<dbReference type="EMBL" id="KI925459">
    <property type="protein sequence ID" value="ETW80491.1"/>
    <property type="molecule type" value="Genomic_DNA"/>
</dbReference>
<gene>
    <name evidence="2" type="ORF">HETIRDRAFT_321105</name>
</gene>
<dbReference type="KEGG" id="hir:HETIRDRAFT_321105"/>